<keyword evidence="2 8" id="KW-0378">Hydrolase</keyword>
<dbReference type="SMART" id="SM00487">
    <property type="entry name" value="DEXDc"/>
    <property type="match status" value="1"/>
</dbReference>
<feature type="domain" description="Helicase C-terminal" evidence="7">
    <location>
        <begin position="222"/>
        <end position="396"/>
    </location>
</feature>
<dbReference type="InterPro" id="IPR014001">
    <property type="entry name" value="Helicase_ATP-bd"/>
</dbReference>
<feature type="compositionally biased region" description="Polar residues" evidence="5">
    <location>
        <begin position="999"/>
        <end position="1014"/>
    </location>
</feature>
<keyword evidence="1" id="KW-0547">Nucleotide-binding</keyword>
<evidence type="ECO:0000256" key="3">
    <source>
        <dbReference type="ARBA" id="ARBA00022806"/>
    </source>
</evidence>
<dbReference type="InterPro" id="IPR011545">
    <property type="entry name" value="DEAD/DEAH_box_helicase_dom"/>
</dbReference>
<dbReference type="CDD" id="cd18791">
    <property type="entry name" value="SF2_C_RHA"/>
    <property type="match status" value="1"/>
</dbReference>
<dbReference type="GO" id="GO:0003723">
    <property type="term" value="F:RNA binding"/>
    <property type="evidence" value="ECO:0007669"/>
    <property type="project" value="TreeGrafter"/>
</dbReference>
<gene>
    <name evidence="8" type="ORF">F5897_000308</name>
</gene>
<dbReference type="EMBL" id="JACIFD010000002">
    <property type="protein sequence ID" value="MBB4071024.1"/>
    <property type="molecule type" value="Genomic_DNA"/>
</dbReference>
<evidence type="ECO:0000259" key="7">
    <source>
        <dbReference type="PROSITE" id="PS51194"/>
    </source>
</evidence>
<dbReference type="GO" id="GO:0005524">
    <property type="term" value="F:ATP binding"/>
    <property type="evidence" value="ECO:0007669"/>
    <property type="project" value="UniProtKB-KW"/>
</dbReference>
<dbReference type="RefSeq" id="WP_183304232.1">
    <property type="nucleotide sequence ID" value="NZ_JACIFD010000002.1"/>
</dbReference>
<dbReference type="InterPro" id="IPR024590">
    <property type="entry name" value="HrpA_C"/>
</dbReference>
<dbReference type="Gene3D" id="3.40.50.300">
    <property type="entry name" value="P-loop containing nucleotide triphosphate hydrolases"/>
    <property type="match status" value="2"/>
</dbReference>
<dbReference type="InterPro" id="IPR011709">
    <property type="entry name" value="DEAD-box_helicase_OB_fold"/>
</dbReference>
<dbReference type="PROSITE" id="PS51192">
    <property type="entry name" value="HELICASE_ATP_BIND_1"/>
    <property type="match status" value="1"/>
</dbReference>
<feature type="domain" description="Helicase ATP-binding" evidence="6">
    <location>
        <begin position="25"/>
        <end position="185"/>
    </location>
</feature>
<proteinExistence type="predicted"/>
<dbReference type="InterPro" id="IPR003593">
    <property type="entry name" value="AAA+_ATPase"/>
</dbReference>
<dbReference type="InterPro" id="IPR027417">
    <property type="entry name" value="P-loop_NTPase"/>
</dbReference>
<reference evidence="8" key="1">
    <citation type="submission" date="2020-08" db="EMBL/GenBank/DDBJ databases">
        <title>Sequencing the genomes of 1000 actinobacteria strains.</title>
        <authorList>
            <person name="Klenk H.-P."/>
        </authorList>
    </citation>
    <scope>NUCLEOTIDE SEQUENCE [LARGE SCALE GENOMIC DNA]</scope>
    <source>
        <strain evidence="8">DSM 27064</strain>
    </source>
</reference>
<evidence type="ECO:0000313" key="8">
    <source>
        <dbReference type="EMBL" id="MBB4071024.1"/>
    </source>
</evidence>
<dbReference type="SUPFAM" id="SSF52540">
    <property type="entry name" value="P-loop containing nucleoside triphosphate hydrolases"/>
    <property type="match status" value="1"/>
</dbReference>
<evidence type="ECO:0000256" key="4">
    <source>
        <dbReference type="ARBA" id="ARBA00022840"/>
    </source>
</evidence>
<dbReference type="Pfam" id="PF00270">
    <property type="entry name" value="DEAD"/>
    <property type="match status" value="1"/>
</dbReference>
<dbReference type="SMART" id="SM00847">
    <property type="entry name" value="HA2"/>
    <property type="match status" value="1"/>
</dbReference>
<dbReference type="PROSITE" id="PS51194">
    <property type="entry name" value="HELICASE_CTER"/>
    <property type="match status" value="1"/>
</dbReference>
<dbReference type="PANTHER" id="PTHR18934:SF99">
    <property type="entry name" value="ATP-DEPENDENT RNA HELICASE DHX37-RELATED"/>
    <property type="match status" value="1"/>
</dbReference>
<comment type="caution">
    <text evidence="8">The sequence shown here is derived from an EMBL/GenBank/DDBJ whole genome shotgun (WGS) entry which is preliminary data.</text>
</comment>
<dbReference type="Pfam" id="PF21010">
    <property type="entry name" value="HA2_C"/>
    <property type="match status" value="1"/>
</dbReference>
<dbReference type="Pfam" id="PF07717">
    <property type="entry name" value="OB_NTP_bind"/>
    <property type="match status" value="1"/>
</dbReference>
<keyword evidence="4" id="KW-0067">ATP-binding</keyword>
<dbReference type="GO" id="GO:0016787">
    <property type="term" value="F:hydrolase activity"/>
    <property type="evidence" value="ECO:0007669"/>
    <property type="project" value="UniProtKB-KW"/>
</dbReference>
<dbReference type="NCBIfam" id="TIGR01967">
    <property type="entry name" value="DEAH_box_HrpA"/>
    <property type="match status" value="1"/>
</dbReference>
<organism evidence="8 9">
    <name type="scientific">Canibacter oris</name>
    <dbReference type="NCBI Taxonomy" id="1365628"/>
    <lineage>
        <taxon>Bacteria</taxon>
        <taxon>Bacillati</taxon>
        <taxon>Actinomycetota</taxon>
        <taxon>Actinomycetes</taxon>
        <taxon>Micrococcales</taxon>
        <taxon>Microbacteriaceae</taxon>
        <taxon>Canibacter</taxon>
    </lineage>
</organism>
<feature type="region of interest" description="Disordered" evidence="5">
    <location>
        <begin position="991"/>
        <end position="1037"/>
    </location>
</feature>
<dbReference type="SMART" id="SM00382">
    <property type="entry name" value="AAA"/>
    <property type="match status" value="1"/>
</dbReference>
<dbReference type="PANTHER" id="PTHR18934">
    <property type="entry name" value="ATP-DEPENDENT RNA HELICASE"/>
    <property type="match status" value="1"/>
</dbReference>
<name>A0A840DDA0_9MICO</name>
<dbReference type="Pfam" id="PF00271">
    <property type="entry name" value="Helicase_C"/>
    <property type="match status" value="1"/>
</dbReference>
<evidence type="ECO:0000256" key="2">
    <source>
        <dbReference type="ARBA" id="ARBA00022801"/>
    </source>
</evidence>
<dbReference type="Pfam" id="PF11898">
    <property type="entry name" value="DUF3418"/>
    <property type="match status" value="1"/>
</dbReference>
<protein>
    <submittedName>
        <fullName evidence="8">ATP-dependent helicase HrpA</fullName>
        <ecNumber evidence="8">3.6.4.13</ecNumber>
    </submittedName>
</protein>
<dbReference type="EC" id="3.6.4.13" evidence="8"/>
<dbReference type="InterPro" id="IPR010222">
    <property type="entry name" value="RNA_helicase_HrpA"/>
</dbReference>
<dbReference type="SMART" id="SM00490">
    <property type="entry name" value="HELICc"/>
    <property type="match status" value="1"/>
</dbReference>
<evidence type="ECO:0000313" key="9">
    <source>
        <dbReference type="Proteomes" id="UP000571183"/>
    </source>
</evidence>
<keyword evidence="3 8" id="KW-0347">Helicase</keyword>
<evidence type="ECO:0000256" key="5">
    <source>
        <dbReference type="SAM" id="MobiDB-lite"/>
    </source>
</evidence>
<accession>A0A840DDA0</accession>
<keyword evidence="9" id="KW-1185">Reference proteome</keyword>
<dbReference type="InterPro" id="IPR007502">
    <property type="entry name" value="Helicase-assoc_dom"/>
</dbReference>
<sequence>MSSPATPQITFPEELPVSAMRDTIARAVAAHQVVIVAGETGSGKTTQLPKIMLQLGRKAIVHTQPRRIAARAVAERIAEELGTDLGELVGYQVRFTDTSSKATKIKLVTDGILLNAIHHDRLLKSYDTVIIDEAHERSLNIDFLLGYLRTILPRRPDLKVIITSATIDPASFASHFADRHGNPAPVIEVTGRSYPVEIRYRSLLPETPEQPPLDVYEALCLSAAELLIDTPGDILAFFAGEGEIKDAKEALQGYFQTHKNRIPQGKTLEILPLYGRLSAAEQHRVFSRTPADKRRIVLATNVAETSLTVPNITGVIDTGTARISRYSSRSKVQRLPIEAIAQANATQRAGRAGRLAPGVAIRLYSEADFNRRPLFTDPEILRTGLASVLLQMYALELGDVKKFPFLTPPDQRGVRDGIALLTELHAINNGRLTAIGHSLARIPLEPRFARMLIEGLRYDLTERMIALVAGLTIADVREYPEAEREQAAALHNRFKDPLGDLHSLLNLYDYLRKTQQELGSSAFRRQLKSEYLNVLRIREWFDLVSQLQRSVRDLRLPERLLRRDAQAPTTAAELISYCALAGLLSHLGVRDERSTAAAKFAALQKRGSKRRAVTEYLGSRGVRFALHPSSALASKPPETVMSVELVETRRLFARGNTAVNAAWAEALAGKLAKTSFSEPHWSKKHGAAMCYERVTLYGVPLVAGRLAPLRRYDAALARQLFIREALVAENWNQDYPFLRHNAQLRRKLQNLEEQTRKRGLIGGDEEVYAFYSERLPQQVCSSTDFAAWWRSAGKKQPKLLNLRESDLLESTAQQELDHDASQYPRVWSFGEQQLQLRYRFDPTAADDGVTVVVPLPLLPQLRAEQFTQLVPGMRHELVAALLKTLPKHIRKHVVPANEWATTLLREIEPELPDTAAASAAGGSTSPTSNSEHKAELQTLLPLLANAVKRHASLPVLPQDFDLSRLPGHLLPTFRVVDTRGRVIASGKELEQLQRDQAHRSTASVANKTTQQLPPQQHLERSGLTAWPNSSSAATEPLTIPRQLSAKLQPGRGYASSGTVKAFPALIDRGKTVDLKLFTTAAAARQQHPYGVARLLTLTTAPLHSYIKDHLSQREKLQLAYSPYRTLDDLISDLALAVAHSCAAEISPDGLIYEPAEFAQAQQLFERRMFAESFNLMEQLATLCETAREASKAITAAKSLTVLPLVADATEQLRNLCYASAKGKGFISEVGIARLPRIRVYLQALIQRMQQLPHSAGRDSAALHTLQTLTSDYLASGGTLPLTSAVAPELQEVRWLLEELRVSLYAQQLGTAGKVSPERVKKALAALPKTP</sequence>
<dbReference type="Proteomes" id="UP000571183">
    <property type="component" value="Unassembled WGS sequence"/>
</dbReference>
<dbReference type="GO" id="GO:0003724">
    <property type="term" value="F:RNA helicase activity"/>
    <property type="evidence" value="ECO:0007669"/>
    <property type="project" value="UniProtKB-EC"/>
</dbReference>
<evidence type="ECO:0000256" key="1">
    <source>
        <dbReference type="ARBA" id="ARBA00022741"/>
    </source>
</evidence>
<dbReference type="Gene3D" id="1.20.120.1080">
    <property type="match status" value="1"/>
</dbReference>
<evidence type="ECO:0000259" key="6">
    <source>
        <dbReference type="PROSITE" id="PS51192"/>
    </source>
</evidence>
<dbReference type="InterPro" id="IPR001650">
    <property type="entry name" value="Helicase_C-like"/>
</dbReference>